<dbReference type="PROSITE" id="PS51192">
    <property type="entry name" value="HELICASE_ATP_BIND_1"/>
    <property type="match status" value="1"/>
</dbReference>
<accession>J3JDV2</accession>
<dbReference type="Gene3D" id="3.40.50.300">
    <property type="entry name" value="P-loop containing nucleotide triphosphate hydrolases"/>
    <property type="match status" value="2"/>
</dbReference>
<dbReference type="EMBL" id="ALJD01000010">
    <property type="protein sequence ID" value="EJN57811.1"/>
    <property type="molecule type" value="Genomic_DNA"/>
</dbReference>
<dbReference type="PROSITE" id="PS51194">
    <property type="entry name" value="HELICASE_CTER"/>
    <property type="match status" value="1"/>
</dbReference>
<evidence type="ECO:0000259" key="2">
    <source>
        <dbReference type="PROSITE" id="PS51192"/>
    </source>
</evidence>
<dbReference type="PANTHER" id="PTHR47396">
    <property type="entry name" value="TYPE I RESTRICTION ENZYME ECOKI R PROTEIN"/>
    <property type="match status" value="1"/>
</dbReference>
<dbReference type="PANTHER" id="PTHR47396:SF1">
    <property type="entry name" value="ATP-DEPENDENT HELICASE IRC3-RELATED"/>
    <property type="match status" value="1"/>
</dbReference>
<name>J3JDV2_9EURY</name>
<dbReference type="OrthoDB" id="6396at2157"/>
<dbReference type="InterPro" id="IPR006935">
    <property type="entry name" value="Helicase/UvrB_N"/>
</dbReference>
<proteinExistence type="predicted"/>
<dbReference type="GO" id="GO:0120545">
    <property type="term" value="F:nucleic acid conformation isomerase activity"/>
    <property type="evidence" value="ECO:0007669"/>
    <property type="project" value="UniProtKB-ARBA"/>
</dbReference>
<dbReference type="SMART" id="SM00487">
    <property type="entry name" value="DEXDc"/>
    <property type="match status" value="1"/>
</dbReference>
<dbReference type="SMART" id="SM00490">
    <property type="entry name" value="HELICc"/>
    <property type="match status" value="1"/>
</dbReference>
<feature type="compositionally biased region" description="Polar residues" evidence="1">
    <location>
        <begin position="710"/>
        <end position="721"/>
    </location>
</feature>
<dbReference type="Proteomes" id="UP000007813">
    <property type="component" value="Unassembled WGS sequence"/>
</dbReference>
<feature type="region of interest" description="Disordered" evidence="1">
    <location>
        <begin position="848"/>
        <end position="879"/>
    </location>
</feature>
<protein>
    <submittedName>
        <fullName evidence="4">Uncharacterized protein</fullName>
    </submittedName>
</protein>
<feature type="region of interest" description="Disordered" evidence="1">
    <location>
        <begin position="1118"/>
        <end position="1187"/>
    </location>
</feature>
<dbReference type="GO" id="GO:0016787">
    <property type="term" value="F:hydrolase activity"/>
    <property type="evidence" value="ECO:0007669"/>
    <property type="project" value="InterPro"/>
</dbReference>
<dbReference type="RefSeq" id="WP_009377061.1">
    <property type="nucleotide sequence ID" value="NZ_ALJD01000010.1"/>
</dbReference>
<dbReference type="GO" id="GO:0003677">
    <property type="term" value="F:DNA binding"/>
    <property type="evidence" value="ECO:0007669"/>
    <property type="project" value="InterPro"/>
</dbReference>
<feature type="compositionally biased region" description="Basic and acidic residues" evidence="1">
    <location>
        <begin position="1120"/>
        <end position="1134"/>
    </location>
</feature>
<dbReference type="eggNOG" id="arCOG00803">
    <property type="taxonomic scope" value="Archaea"/>
</dbReference>
<evidence type="ECO:0000313" key="4">
    <source>
        <dbReference type="EMBL" id="EJN57811.1"/>
    </source>
</evidence>
<feature type="domain" description="Helicase ATP-binding" evidence="2">
    <location>
        <begin position="205"/>
        <end position="367"/>
    </location>
</feature>
<comment type="caution">
    <text evidence="4">The sequence shown here is derived from an EMBL/GenBank/DDBJ whole genome shotgun (WGS) entry which is preliminary data.</text>
</comment>
<feature type="compositionally biased region" description="Basic and acidic residues" evidence="1">
    <location>
        <begin position="870"/>
        <end position="879"/>
    </location>
</feature>
<dbReference type="InterPro" id="IPR050742">
    <property type="entry name" value="Helicase_Restrict-Modif_Enz"/>
</dbReference>
<dbReference type="AlphaFoldDB" id="J3JDV2"/>
<dbReference type="eggNOG" id="arCOG04588">
    <property type="taxonomic scope" value="Archaea"/>
</dbReference>
<feature type="domain" description="Helicase C-terminal" evidence="3">
    <location>
        <begin position="477"/>
        <end position="643"/>
    </location>
</feature>
<reference evidence="4 5" key="1">
    <citation type="journal article" date="2012" name="J. Bacteriol.">
        <title>Draft Genome Sequence of the Extremely Halophilic Archaeon Halogranum salarium B-1T.</title>
        <authorList>
            <person name="Kim K.K."/>
            <person name="Lee K.C."/>
            <person name="Lee J.S."/>
        </authorList>
    </citation>
    <scope>NUCLEOTIDE SEQUENCE [LARGE SCALE GENOMIC DNA]</scope>
    <source>
        <strain evidence="4 5">B-1</strain>
    </source>
</reference>
<dbReference type="Pfam" id="PF04851">
    <property type="entry name" value="ResIII"/>
    <property type="match status" value="1"/>
</dbReference>
<evidence type="ECO:0000313" key="5">
    <source>
        <dbReference type="Proteomes" id="UP000007813"/>
    </source>
</evidence>
<dbReference type="InterPro" id="IPR001650">
    <property type="entry name" value="Helicase_C-like"/>
</dbReference>
<gene>
    <name evidence="4" type="ORF">HSB1_38960</name>
</gene>
<dbReference type="eggNOG" id="arCOG00874">
    <property type="taxonomic scope" value="Archaea"/>
</dbReference>
<organism evidence="4 5">
    <name type="scientific">Halogranum salarium B-1</name>
    <dbReference type="NCBI Taxonomy" id="1210908"/>
    <lineage>
        <taxon>Archaea</taxon>
        <taxon>Methanobacteriati</taxon>
        <taxon>Methanobacteriota</taxon>
        <taxon>Stenosarchaea group</taxon>
        <taxon>Halobacteria</taxon>
        <taxon>Halobacteriales</taxon>
        <taxon>Haloferacaceae</taxon>
    </lineage>
</organism>
<sequence length="1200" mass="133059">MGLDDLVDKRARNLASPGEKFEKQFLARRARTQWPVYLDQTAIEIEDGIVQGDTDVDKTNFSPELGPRYRKGMEAATGSGADLSKILSETIADKELGTIIYQLNRLSYEIEGRDSGLENVQEALEAVFEKILTIETGYELSTHSRSDTGTIADIVVEMFSDERIARRANELVDAFEKNLSDGLLAKLDEPQMMTPLWRHQFEGLQAWKDAGYRGYADMATATGKTVLGIAAIALRYGHLHPVDELEGTKESSGRDHVLVVAHSDLIIEQWRREFDRHLNIPRQRTGSADDIELSWGHVHFRTPQALTQQDSFDYDLVILDEAHHYATGKEWGKLLNEFDCDVLALSGSVNDAGTDSKALQSHLREKVGPEIIRYTIAEAQADGVVPAFDWEIRYAPYIVDEQFTSVTRDAEVSYAKFREAVENGEYETERPLRTYDDIRTFAHTTEGKKYKRDDDLFRDLSTALFSRRTRRWNLSPRLDSVVDVVDEHTNDHVVVLADSNAQVGKLVEAITDRYPDVDVFGVHRNQDRSELRDTLDEFDDSEAGGVLVGTGDLLGEGVDIPNARVAVNMATGGVNPQLVQRIGRVLRNPSGDKHAQFYNVVGIPEGDAAVPREDGRRLLTDAAQFCNLGSKFDNLPGFATSSQLNDEVLGELLQAGNREIDSLESLGVDVDTLGGNDFLAELRKRIPESGPCSGDGVLAQWGEYSWLETSGVSDEVSPSTEDTPRPNEVGEETVEAPSRVALNQSIRRLAKSHSKPLTADVLRKEGKFDATIYEEVFGSLEDALRAAGVDVDADEMDERKEIVRSLQEIAVVEEREPKPSDLPYGETTITEVYRLFNDWADAMSEAGVQDGPTEEMVASFNGDDDDDDLERTTNKRGEDDVFEPNELAEIYSTFTELNHLLTSLLESEYTEQAVGDGSPLAIWQATVEKWVTGDGPVGAPSYGEQQSVRNPVSISDYREVYGDGERLITYSIVDTAPLNEAERTLLSEVGVPTDSKWTNLPVAPQTGVRLPIAVVDEGDLGLALLLLSEFPRYPEPASSGDVDVSERLDGDGRIGRLTAEVVSVEIGSDSKRDFDLLLDVDGIGEIDMTVWSEHGLDVNWAPGMRYELHQLHFKTWGSESDPRRKLSSTRDTKAYRLQSRPSREPETEDESSSAGSNSLFGRLRSAIGRQPTTDTGGAGEIPTELPSESLLCQLREVYES</sequence>
<evidence type="ECO:0000256" key="1">
    <source>
        <dbReference type="SAM" id="MobiDB-lite"/>
    </source>
</evidence>
<dbReference type="PATRIC" id="fig|1210908.3.peg.3690"/>
<dbReference type="Pfam" id="PF00271">
    <property type="entry name" value="Helicase_C"/>
    <property type="match status" value="1"/>
</dbReference>
<dbReference type="InterPro" id="IPR027417">
    <property type="entry name" value="P-loop_NTPase"/>
</dbReference>
<dbReference type="GO" id="GO:0005524">
    <property type="term" value="F:ATP binding"/>
    <property type="evidence" value="ECO:0007669"/>
    <property type="project" value="InterPro"/>
</dbReference>
<dbReference type="GO" id="GO:0005829">
    <property type="term" value="C:cytosol"/>
    <property type="evidence" value="ECO:0007669"/>
    <property type="project" value="TreeGrafter"/>
</dbReference>
<dbReference type="InterPro" id="IPR014001">
    <property type="entry name" value="Helicase_ATP-bd"/>
</dbReference>
<feature type="region of interest" description="Disordered" evidence="1">
    <location>
        <begin position="710"/>
        <end position="735"/>
    </location>
</feature>
<evidence type="ECO:0000259" key="3">
    <source>
        <dbReference type="PROSITE" id="PS51194"/>
    </source>
</evidence>
<dbReference type="SUPFAM" id="SSF52540">
    <property type="entry name" value="P-loop containing nucleoside triphosphate hydrolases"/>
    <property type="match status" value="1"/>
</dbReference>
<dbReference type="GO" id="GO:0140097">
    <property type="term" value="F:catalytic activity, acting on DNA"/>
    <property type="evidence" value="ECO:0007669"/>
    <property type="project" value="UniProtKB-ARBA"/>
</dbReference>